<dbReference type="AlphaFoldDB" id="A0A375JA23"/>
<feature type="region of interest" description="Disordered" evidence="1">
    <location>
        <begin position="98"/>
        <end position="144"/>
    </location>
</feature>
<protein>
    <submittedName>
        <fullName evidence="2">Uncharacterized protein</fullName>
    </submittedName>
</protein>
<feature type="compositionally biased region" description="Basic and acidic residues" evidence="1">
    <location>
        <begin position="116"/>
        <end position="130"/>
    </location>
</feature>
<gene>
    <name evidence="2" type="ORF">CBM2634_B170297</name>
</gene>
<feature type="compositionally biased region" description="Low complexity" evidence="1">
    <location>
        <begin position="276"/>
        <end position="300"/>
    </location>
</feature>
<evidence type="ECO:0000256" key="1">
    <source>
        <dbReference type="SAM" id="MobiDB-lite"/>
    </source>
</evidence>
<feature type="region of interest" description="Disordered" evidence="1">
    <location>
        <begin position="343"/>
        <end position="441"/>
    </location>
</feature>
<feature type="compositionally biased region" description="Basic residues" evidence="1">
    <location>
        <begin position="532"/>
        <end position="541"/>
    </location>
</feature>
<evidence type="ECO:0000313" key="3">
    <source>
        <dbReference type="Proteomes" id="UP000256805"/>
    </source>
</evidence>
<name>A0A375JA23_9BURK</name>
<feature type="region of interest" description="Disordered" evidence="1">
    <location>
        <begin position="484"/>
        <end position="541"/>
    </location>
</feature>
<feature type="region of interest" description="Disordered" evidence="1">
    <location>
        <begin position="22"/>
        <end position="81"/>
    </location>
</feature>
<evidence type="ECO:0000313" key="2">
    <source>
        <dbReference type="EMBL" id="SPS00970.1"/>
    </source>
</evidence>
<feature type="region of interest" description="Disordered" evidence="1">
    <location>
        <begin position="254"/>
        <end position="314"/>
    </location>
</feature>
<proteinExistence type="predicted"/>
<dbReference type="Proteomes" id="UP000256805">
    <property type="component" value="Unassembled WGS sequence"/>
</dbReference>
<feature type="compositionally biased region" description="Basic residues" evidence="1">
    <location>
        <begin position="258"/>
        <end position="275"/>
    </location>
</feature>
<sequence>MHRLPYLLRDLQERLDQPRRRRVRVVQQRRDQARHRLSQGMGEPGQVAGRLEAQCRRHARAAPGRQAEDPGEPVRQPQPAGDRRVLRALHLRLRAPAEGAAVADPAHRASGLGADRPQDGKDRVGPELGRRPRRRVQLARPRQALRRRAEGDVLDLREHLHDVPAAPVRALPEPGLRGLVPVRLDLQARGRRHRAGRPGQVPRLAHVHLGLPVQEDLFQLAERQGREMPVLLSAHRGRPAHGLLRDLCRPHPLPRRDAVRRRPHRAGRVGGRRARPVPVATRRLPRSARPGSAGRGAAPGHPAKLARRRAQVAGLQDGVRMEGRLPAAPRVPHAADGLVHPAAVADPVGGRSGPHGHERHHPRRQEPAHPGQVPGQPADRGRRDAGAVGARPHAGDARLQALAGGRRRAGPGRAEASGPDARAGRGHVQDHGHRQLRGPLRDPVLAQGDGRGQLQRQGQLRLHLRQRLLGRHFGRRAVRQEAAGQRAFRRHAQVAQEGRDELNAHERTGEQHAPLSHPQRAARLSRAGPARRAARDRRRAG</sequence>
<feature type="compositionally biased region" description="Low complexity" evidence="1">
    <location>
        <begin position="386"/>
        <end position="404"/>
    </location>
</feature>
<feature type="compositionally biased region" description="Low complexity" evidence="1">
    <location>
        <begin position="521"/>
        <end position="531"/>
    </location>
</feature>
<reference evidence="2 3" key="1">
    <citation type="submission" date="2018-01" db="EMBL/GenBank/DDBJ databases">
        <authorList>
            <person name="Gaut B.S."/>
            <person name="Morton B.R."/>
            <person name="Clegg M.T."/>
            <person name="Duvall M.R."/>
        </authorList>
    </citation>
    <scope>NUCLEOTIDE SEQUENCE [LARGE SCALE GENOMIC DNA]</scope>
    <source>
        <strain evidence="2">Cupriavidus taiwanensis cmp 52</strain>
    </source>
</reference>
<accession>A0A375JA23</accession>
<dbReference type="EMBL" id="OVTA01000040">
    <property type="protein sequence ID" value="SPS00970.1"/>
    <property type="molecule type" value="Genomic_DNA"/>
</dbReference>
<organism evidence="2 3">
    <name type="scientific">Cupriavidus taiwanensis</name>
    <dbReference type="NCBI Taxonomy" id="164546"/>
    <lineage>
        <taxon>Bacteria</taxon>
        <taxon>Pseudomonadati</taxon>
        <taxon>Pseudomonadota</taxon>
        <taxon>Betaproteobacteria</taxon>
        <taxon>Burkholderiales</taxon>
        <taxon>Burkholderiaceae</taxon>
        <taxon>Cupriavidus</taxon>
    </lineage>
</organism>
<feature type="compositionally biased region" description="Basic and acidic residues" evidence="1">
    <location>
        <begin position="497"/>
        <end position="510"/>
    </location>
</feature>